<dbReference type="GeneID" id="24906638"/>
<dbReference type="FunFam" id="3.40.1230.10:FF:000001">
    <property type="entry name" value="Adipogenesis-associated, Mth938 domain-containing"/>
    <property type="match status" value="1"/>
</dbReference>
<sequence length="117" mass="13492">MIDSVKFGEIIVEGKRYTHDIVIYPSGKIEHRKKELSKKKHGTSHKFDPDELKEYLTEDFDVLIVGTGIYGALRLLPEAKEIVKDKEIIEKPTPEAIKLFNELRKEKKVLGVFHITC</sequence>
<dbReference type="SUPFAM" id="SSF64076">
    <property type="entry name" value="MTH938-like"/>
    <property type="match status" value="1"/>
</dbReference>
<evidence type="ECO:0000313" key="3">
    <source>
        <dbReference type="EMBL" id="AHF80013.1"/>
    </source>
</evidence>
<protein>
    <submittedName>
        <fullName evidence="3">Uncharacterized protein</fullName>
    </submittedName>
</protein>
<evidence type="ECO:0000313" key="4">
    <source>
        <dbReference type="Proteomes" id="UP000019027"/>
    </source>
</evidence>
<dbReference type="PANTHER" id="PTHR15811">
    <property type="entry name" value="MTH938 DOMAIN-CONTAINING PROTEIN"/>
    <property type="match status" value="1"/>
</dbReference>
<evidence type="ECO:0000256" key="1">
    <source>
        <dbReference type="ARBA" id="ARBA00004496"/>
    </source>
</evidence>
<dbReference type="RefSeq" id="WP_042680151.1">
    <property type="nucleotide sequence ID" value="NZ_CP006965.1"/>
</dbReference>
<dbReference type="InterPro" id="IPR034096">
    <property type="entry name" value="AAMDC"/>
</dbReference>
<accession>W0I6J9</accession>
<dbReference type="Gene3D" id="3.40.1230.10">
    <property type="entry name" value="MTH938-like"/>
    <property type="match status" value="1"/>
</dbReference>
<dbReference type="CDD" id="cd05126">
    <property type="entry name" value="Mth938"/>
    <property type="match status" value="1"/>
</dbReference>
<evidence type="ECO:0000256" key="2">
    <source>
        <dbReference type="ARBA" id="ARBA00022490"/>
    </source>
</evidence>
<dbReference type="InterPro" id="IPR036748">
    <property type="entry name" value="MTH938-like_sf"/>
</dbReference>
<dbReference type="STRING" id="582419.TES1_0625"/>
<dbReference type="Proteomes" id="UP000019027">
    <property type="component" value="Chromosome"/>
</dbReference>
<dbReference type="InterPro" id="IPR007523">
    <property type="entry name" value="NDUFAF3/AAMDC"/>
</dbReference>
<proteinExistence type="predicted"/>
<keyword evidence="2" id="KW-0963">Cytoplasm</keyword>
<comment type="subcellular location">
    <subcellularLocation>
        <location evidence="1">Cytoplasm</location>
    </subcellularLocation>
</comment>
<dbReference type="EMBL" id="CP006965">
    <property type="protein sequence ID" value="AHF80013.1"/>
    <property type="molecule type" value="Genomic_DNA"/>
</dbReference>
<reference evidence="3 4" key="1">
    <citation type="journal article" date="2014" name="Int. J. Syst. Evol. Microbiol.">
        <title>Thermococcus paralvinellae sp. nov. and Thermococcus cleftensis sp. nov. of hyperthermophilic heterotrophs from deep-sea hydrothermal vents.</title>
        <authorList>
            <person name="Hensley S.A."/>
            <person name="Jung J.H."/>
            <person name="Park C.S."/>
            <person name="Holden J.F."/>
        </authorList>
    </citation>
    <scope>NUCLEOTIDE SEQUENCE [LARGE SCALE GENOMIC DNA]</scope>
    <source>
        <strain evidence="3 4">ES1</strain>
    </source>
</reference>
<dbReference type="AlphaFoldDB" id="W0I6J9"/>
<gene>
    <name evidence="3" type="ORF">TES1_0625</name>
</gene>
<name>W0I6J9_9EURY</name>
<dbReference type="KEGG" id="ths:TES1_0625"/>
<dbReference type="HOGENOM" id="CLU_074390_5_0_2"/>
<dbReference type="OrthoDB" id="117324at2157"/>
<keyword evidence="4" id="KW-1185">Reference proteome</keyword>
<dbReference type="GO" id="GO:0005737">
    <property type="term" value="C:cytoplasm"/>
    <property type="evidence" value="ECO:0007669"/>
    <property type="project" value="UniProtKB-SubCell"/>
</dbReference>
<dbReference type="PANTHER" id="PTHR15811:SF5">
    <property type="entry name" value="MTH938 DOMAIN-CONTAINING PROTEIN"/>
    <property type="match status" value="1"/>
</dbReference>
<organism evidence="3 4">
    <name type="scientific">Thermococcus paralvinellae</name>
    <dbReference type="NCBI Taxonomy" id="582419"/>
    <lineage>
        <taxon>Archaea</taxon>
        <taxon>Methanobacteriati</taxon>
        <taxon>Methanobacteriota</taxon>
        <taxon>Thermococci</taxon>
        <taxon>Thermococcales</taxon>
        <taxon>Thermococcaceae</taxon>
        <taxon>Thermococcus</taxon>
    </lineage>
</organism>
<dbReference type="Pfam" id="PF04430">
    <property type="entry name" value="DUF498"/>
    <property type="match status" value="1"/>
</dbReference>